<evidence type="ECO:0000313" key="4">
    <source>
        <dbReference type="Proteomes" id="UP000738349"/>
    </source>
</evidence>
<comment type="caution">
    <text evidence="3">The sequence shown here is derived from an EMBL/GenBank/DDBJ whole genome shotgun (WGS) entry which is preliminary data.</text>
</comment>
<feature type="compositionally biased region" description="Polar residues" evidence="1">
    <location>
        <begin position="30"/>
        <end position="43"/>
    </location>
</feature>
<dbReference type="OrthoDB" id="5091793at2759"/>
<feature type="transmembrane region" description="Helical" evidence="2">
    <location>
        <begin position="98"/>
        <end position="118"/>
    </location>
</feature>
<feature type="transmembrane region" description="Helical" evidence="2">
    <location>
        <begin position="52"/>
        <end position="78"/>
    </location>
</feature>
<keyword evidence="2" id="KW-0472">Membrane</keyword>
<evidence type="ECO:0000256" key="2">
    <source>
        <dbReference type="SAM" id="Phobius"/>
    </source>
</evidence>
<dbReference type="AlphaFoldDB" id="A0A9P9F2P4"/>
<reference evidence="3" key="1">
    <citation type="journal article" date="2021" name="Nat. Commun.">
        <title>Genetic determinants of endophytism in the Arabidopsis root mycobiome.</title>
        <authorList>
            <person name="Mesny F."/>
            <person name="Miyauchi S."/>
            <person name="Thiergart T."/>
            <person name="Pickel B."/>
            <person name="Atanasova L."/>
            <person name="Karlsson M."/>
            <person name="Huettel B."/>
            <person name="Barry K.W."/>
            <person name="Haridas S."/>
            <person name="Chen C."/>
            <person name="Bauer D."/>
            <person name="Andreopoulos W."/>
            <person name="Pangilinan J."/>
            <person name="LaButti K."/>
            <person name="Riley R."/>
            <person name="Lipzen A."/>
            <person name="Clum A."/>
            <person name="Drula E."/>
            <person name="Henrissat B."/>
            <person name="Kohler A."/>
            <person name="Grigoriev I.V."/>
            <person name="Martin F.M."/>
            <person name="Hacquard S."/>
        </authorList>
    </citation>
    <scope>NUCLEOTIDE SEQUENCE</scope>
    <source>
        <strain evidence="3">MPI-CAGE-AT-0147</strain>
    </source>
</reference>
<keyword evidence="4" id="KW-1185">Reference proteome</keyword>
<name>A0A9P9F2P4_9HYPO</name>
<gene>
    <name evidence="3" type="ORF">EDB81DRAFT_791203</name>
</gene>
<dbReference type="Proteomes" id="UP000738349">
    <property type="component" value="Unassembled WGS sequence"/>
</dbReference>
<evidence type="ECO:0000313" key="3">
    <source>
        <dbReference type="EMBL" id="KAH7153333.1"/>
    </source>
</evidence>
<organism evidence="3 4">
    <name type="scientific">Dactylonectria macrodidyma</name>
    <dbReference type="NCBI Taxonomy" id="307937"/>
    <lineage>
        <taxon>Eukaryota</taxon>
        <taxon>Fungi</taxon>
        <taxon>Dikarya</taxon>
        <taxon>Ascomycota</taxon>
        <taxon>Pezizomycotina</taxon>
        <taxon>Sordariomycetes</taxon>
        <taxon>Hypocreomycetidae</taxon>
        <taxon>Hypocreales</taxon>
        <taxon>Nectriaceae</taxon>
        <taxon>Dactylonectria</taxon>
    </lineage>
</organism>
<proteinExistence type="predicted"/>
<protein>
    <submittedName>
        <fullName evidence="3">Uncharacterized protein</fullName>
    </submittedName>
</protein>
<accession>A0A9P9F2P4</accession>
<feature type="region of interest" description="Disordered" evidence="1">
    <location>
        <begin position="1"/>
        <end position="43"/>
    </location>
</feature>
<keyword evidence="2" id="KW-1133">Transmembrane helix</keyword>
<sequence length="274" mass="29902">MNSASQERGPEETTPLLGSTSNDAAGGTRSPVNQNNEDSVAEASPSSSHYKFLFPGFAIAIGAGITELAILFGETVLAEYGKSNFDYGDWHMSDFEGLMFWTGAFSTVYNIGNFICLWRTRKPFYSAINAVVIGLSAYVVVVSVAMLMAGYSPDYCRYADGPDPGDGYLGDDNRVDGLSLPSGSVQDCQKWALKMQVFKQILIYLGAFYGITLTVLFFHSVYTVFVATKRFLLSLNVNPRFGDGEVAFEVSVRWGAPRGRGTTQNPRTEEVASE</sequence>
<evidence type="ECO:0000256" key="1">
    <source>
        <dbReference type="SAM" id="MobiDB-lite"/>
    </source>
</evidence>
<feature type="transmembrane region" description="Helical" evidence="2">
    <location>
        <begin position="201"/>
        <end position="225"/>
    </location>
</feature>
<feature type="transmembrane region" description="Helical" evidence="2">
    <location>
        <begin position="130"/>
        <end position="151"/>
    </location>
</feature>
<dbReference type="EMBL" id="JAGMUV010000006">
    <property type="protein sequence ID" value="KAH7153333.1"/>
    <property type="molecule type" value="Genomic_DNA"/>
</dbReference>
<keyword evidence="2" id="KW-0812">Transmembrane</keyword>